<dbReference type="Proteomes" id="UP000770015">
    <property type="component" value="Unassembled WGS sequence"/>
</dbReference>
<dbReference type="EMBL" id="JAGSXJ010000004">
    <property type="protein sequence ID" value="KAH6692697.1"/>
    <property type="molecule type" value="Genomic_DNA"/>
</dbReference>
<feature type="compositionally biased region" description="Basic and acidic residues" evidence="1">
    <location>
        <begin position="47"/>
        <end position="62"/>
    </location>
</feature>
<evidence type="ECO:0000256" key="1">
    <source>
        <dbReference type="SAM" id="MobiDB-lite"/>
    </source>
</evidence>
<feature type="signal peptide" evidence="2">
    <location>
        <begin position="1"/>
        <end position="20"/>
    </location>
</feature>
<keyword evidence="4" id="KW-1185">Reference proteome</keyword>
<dbReference type="AlphaFoldDB" id="A0A9P8VGV3"/>
<accession>A0A9P8VGV3</accession>
<evidence type="ECO:0000313" key="4">
    <source>
        <dbReference type="Proteomes" id="UP000770015"/>
    </source>
</evidence>
<reference evidence="3" key="1">
    <citation type="journal article" date="2021" name="Nat. Commun.">
        <title>Genetic determinants of endophytism in the Arabidopsis root mycobiome.</title>
        <authorList>
            <person name="Mesny F."/>
            <person name="Miyauchi S."/>
            <person name="Thiergart T."/>
            <person name="Pickel B."/>
            <person name="Atanasova L."/>
            <person name="Karlsson M."/>
            <person name="Huettel B."/>
            <person name="Barry K.W."/>
            <person name="Haridas S."/>
            <person name="Chen C."/>
            <person name="Bauer D."/>
            <person name="Andreopoulos W."/>
            <person name="Pangilinan J."/>
            <person name="LaButti K."/>
            <person name="Riley R."/>
            <person name="Lipzen A."/>
            <person name="Clum A."/>
            <person name="Drula E."/>
            <person name="Henrissat B."/>
            <person name="Kohler A."/>
            <person name="Grigoriev I.V."/>
            <person name="Martin F.M."/>
            <person name="Hacquard S."/>
        </authorList>
    </citation>
    <scope>NUCLEOTIDE SEQUENCE</scope>
    <source>
        <strain evidence="3">MPI-SDFR-AT-0117</strain>
    </source>
</reference>
<evidence type="ECO:0000256" key="2">
    <source>
        <dbReference type="SAM" id="SignalP"/>
    </source>
</evidence>
<comment type="caution">
    <text evidence="3">The sequence shown here is derived from an EMBL/GenBank/DDBJ whole genome shotgun (WGS) entry which is preliminary data.</text>
</comment>
<proteinExistence type="predicted"/>
<keyword evidence="2" id="KW-0732">Signal</keyword>
<evidence type="ECO:0000313" key="3">
    <source>
        <dbReference type="EMBL" id="KAH6692697.1"/>
    </source>
</evidence>
<feature type="region of interest" description="Disordered" evidence="1">
    <location>
        <begin position="38"/>
        <end position="78"/>
    </location>
</feature>
<gene>
    <name evidence="3" type="ORF">F5X68DRAFT_201416</name>
</gene>
<organism evidence="3 4">
    <name type="scientific">Plectosphaerella plurivora</name>
    <dbReference type="NCBI Taxonomy" id="936078"/>
    <lineage>
        <taxon>Eukaryota</taxon>
        <taxon>Fungi</taxon>
        <taxon>Dikarya</taxon>
        <taxon>Ascomycota</taxon>
        <taxon>Pezizomycotina</taxon>
        <taxon>Sordariomycetes</taxon>
        <taxon>Hypocreomycetidae</taxon>
        <taxon>Glomerellales</taxon>
        <taxon>Plectosphaerellaceae</taxon>
        <taxon>Plectosphaerella</taxon>
    </lineage>
</organism>
<sequence>MWRWLWILYMATQPCCPVLGDLQWPVLHDMPLAPSPRVRSGILMPGETRRNEARQPPLRDDSGGLFGTRHGALLRHGR</sequence>
<name>A0A9P8VGV3_9PEZI</name>
<evidence type="ECO:0008006" key="5">
    <source>
        <dbReference type="Google" id="ProtNLM"/>
    </source>
</evidence>
<feature type="chain" id="PRO_5040425791" description="Secreted protein" evidence="2">
    <location>
        <begin position="21"/>
        <end position="78"/>
    </location>
</feature>
<protein>
    <recommendedName>
        <fullName evidence="5">Secreted protein</fullName>
    </recommendedName>
</protein>